<dbReference type="GO" id="GO:0004417">
    <property type="term" value="F:hydroxyethylthiazole kinase activity"/>
    <property type="evidence" value="ECO:0007669"/>
    <property type="project" value="UniProtKB-EC"/>
</dbReference>
<evidence type="ECO:0000256" key="7">
    <source>
        <dbReference type="ARBA" id="ARBA00022777"/>
    </source>
</evidence>
<dbReference type="Gene3D" id="3.40.1190.20">
    <property type="match status" value="1"/>
</dbReference>
<accession>A0ABX0GRW5</accession>
<evidence type="ECO:0000256" key="5">
    <source>
        <dbReference type="ARBA" id="ARBA00022723"/>
    </source>
</evidence>
<comment type="function">
    <text evidence="11">Catalyzes the phosphorylation of the hydroxyl group of 4-methyl-5-beta-hydroxyethylthiazole (THZ).</text>
</comment>
<keyword evidence="4 11" id="KW-0808">Transferase</keyword>
<feature type="binding site" evidence="11">
    <location>
        <position position="130"/>
    </location>
    <ligand>
        <name>ATP</name>
        <dbReference type="ChEBI" id="CHEBI:30616"/>
    </ligand>
</feature>
<feature type="binding site" evidence="11">
    <location>
        <position position="209"/>
    </location>
    <ligand>
        <name>substrate</name>
    </ligand>
</feature>
<dbReference type="NCBIfam" id="NF006830">
    <property type="entry name" value="PRK09355.1"/>
    <property type="match status" value="1"/>
</dbReference>
<evidence type="ECO:0000256" key="3">
    <source>
        <dbReference type="ARBA" id="ARBA00004868"/>
    </source>
</evidence>
<dbReference type="PRINTS" id="PR01099">
    <property type="entry name" value="HYETHTZKNASE"/>
</dbReference>
<dbReference type="RefSeq" id="WP_166279952.1">
    <property type="nucleotide sequence ID" value="NZ_JAANNP010000002.1"/>
</dbReference>
<evidence type="ECO:0000256" key="2">
    <source>
        <dbReference type="ARBA" id="ARBA00001946"/>
    </source>
</evidence>
<dbReference type="InterPro" id="IPR000417">
    <property type="entry name" value="Hyethyz_kinase"/>
</dbReference>
<keyword evidence="5 11" id="KW-0479">Metal-binding</keyword>
<comment type="caution">
    <text evidence="12">The sequence shown here is derived from an EMBL/GenBank/DDBJ whole genome shotgun (WGS) entry which is preliminary data.</text>
</comment>
<keyword evidence="10 11" id="KW-0784">Thiamine biosynthesis</keyword>
<evidence type="ECO:0000256" key="9">
    <source>
        <dbReference type="ARBA" id="ARBA00022842"/>
    </source>
</evidence>
<evidence type="ECO:0000256" key="4">
    <source>
        <dbReference type="ARBA" id="ARBA00022679"/>
    </source>
</evidence>
<comment type="similarity">
    <text evidence="11">Belongs to the Thz kinase family.</text>
</comment>
<comment type="cofactor">
    <cofactor evidence="2 11">
        <name>Mg(2+)</name>
        <dbReference type="ChEBI" id="CHEBI:18420"/>
    </cofactor>
</comment>
<keyword evidence="7 11" id="KW-0418">Kinase</keyword>
<reference evidence="12 13" key="1">
    <citation type="submission" date="2020-03" db="EMBL/GenBank/DDBJ databases">
        <title>Two novel Motilibacter sp.</title>
        <authorList>
            <person name="Liu S."/>
        </authorList>
    </citation>
    <scope>NUCLEOTIDE SEQUENCE [LARGE SCALE GENOMIC DNA]</scope>
    <source>
        <strain evidence="12 13">E257</strain>
    </source>
</reference>
<keyword evidence="8 11" id="KW-0067">ATP-binding</keyword>
<evidence type="ECO:0000256" key="8">
    <source>
        <dbReference type="ARBA" id="ARBA00022840"/>
    </source>
</evidence>
<evidence type="ECO:0000256" key="10">
    <source>
        <dbReference type="ARBA" id="ARBA00022977"/>
    </source>
</evidence>
<name>A0ABX0GRW5_9ACTN</name>
<evidence type="ECO:0000256" key="11">
    <source>
        <dbReference type="HAMAP-Rule" id="MF_00228"/>
    </source>
</evidence>
<dbReference type="CDD" id="cd01170">
    <property type="entry name" value="THZ_kinase"/>
    <property type="match status" value="1"/>
</dbReference>
<dbReference type="EMBL" id="JAANNP010000002">
    <property type="protein sequence ID" value="NHC13492.1"/>
    <property type="molecule type" value="Genomic_DNA"/>
</dbReference>
<evidence type="ECO:0000313" key="12">
    <source>
        <dbReference type="EMBL" id="NHC13492.1"/>
    </source>
</evidence>
<dbReference type="InterPro" id="IPR029056">
    <property type="entry name" value="Ribokinase-like"/>
</dbReference>
<dbReference type="HAMAP" id="MF_00228">
    <property type="entry name" value="Thz_kinase"/>
    <property type="match status" value="1"/>
</dbReference>
<dbReference type="PIRSF" id="PIRSF000513">
    <property type="entry name" value="Thz_kinase"/>
    <property type="match status" value="1"/>
</dbReference>
<evidence type="ECO:0000256" key="1">
    <source>
        <dbReference type="ARBA" id="ARBA00001771"/>
    </source>
</evidence>
<feature type="binding site" evidence="11">
    <location>
        <position position="182"/>
    </location>
    <ligand>
        <name>ATP</name>
        <dbReference type="ChEBI" id="CHEBI:30616"/>
    </ligand>
</feature>
<dbReference type="Proteomes" id="UP000800981">
    <property type="component" value="Unassembled WGS sequence"/>
</dbReference>
<keyword evidence="13" id="KW-1185">Reference proteome</keyword>
<dbReference type="SUPFAM" id="SSF53613">
    <property type="entry name" value="Ribokinase-like"/>
    <property type="match status" value="1"/>
</dbReference>
<dbReference type="Pfam" id="PF02110">
    <property type="entry name" value="HK"/>
    <property type="match status" value="1"/>
</dbReference>
<gene>
    <name evidence="11 12" type="primary">thiM</name>
    <name evidence="12" type="ORF">G9H71_06810</name>
</gene>
<dbReference type="NCBIfam" id="TIGR00694">
    <property type="entry name" value="thiM"/>
    <property type="match status" value="1"/>
</dbReference>
<comment type="pathway">
    <text evidence="3 11">Cofactor biosynthesis; thiamine diphosphate biosynthesis; 4-methyl-5-(2-phosphoethyl)-thiazole from 5-(2-hydroxyethyl)-4-methylthiazole: step 1/1.</text>
</comment>
<protein>
    <recommendedName>
        <fullName evidence="11">Hydroxyethylthiazole kinase</fullName>
        <ecNumber evidence="11">2.7.1.50</ecNumber>
    </recommendedName>
    <alternativeName>
        <fullName evidence="11">4-methyl-5-beta-hydroxyethylthiazole kinase</fullName>
        <shortName evidence="11">TH kinase</shortName>
        <shortName evidence="11">Thz kinase</shortName>
    </alternativeName>
</protein>
<organism evidence="12 13">
    <name type="scientific">Motilibacter deserti</name>
    <dbReference type="NCBI Taxonomy" id="2714956"/>
    <lineage>
        <taxon>Bacteria</taxon>
        <taxon>Bacillati</taxon>
        <taxon>Actinomycetota</taxon>
        <taxon>Actinomycetes</taxon>
        <taxon>Motilibacterales</taxon>
        <taxon>Motilibacteraceae</taxon>
        <taxon>Motilibacter</taxon>
    </lineage>
</organism>
<keyword evidence="6 11" id="KW-0547">Nucleotide-binding</keyword>
<proteinExistence type="inferred from homology"/>
<evidence type="ECO:0000256" key="6">
    <source>
        <dbReference type="ARBA" id="ARBA00022741"/>
    </source>
</evidence>
<evidence type="ECO:0000313" key="13">
    <source>
        <dbReference type="Proteomes" id="UP000800981"/>
    </source>
</evidence>
<dbReference type="EC" id="2.7.1.50" evidence="11"/>
<keyword evidence="9 11" id="KW-0460">Magnesium</keyword>
<comment type="catalytic activity">
    <reaction evidence="1 11">
        <text>5-(2-hydroxyethyl)-4-methylthiazole + ATP = 4-methyl-5-(2-phosphooxyethyl)-thiazole + ADP + H(+)</text>
        <dbReference type="Rhea" id="RHEA:24212"/>
        <dbReference type="ChEBI" id="CHEBI:15378"/>
        <dbReference type="ChEBI" id="CHEBI:17957"/>
        <dbReference type="ChEBI" id="CHEBI:30616"/>
        <dbReference type="ChEBI" id="CHEBI:58296"/>
        <dbReference type="ChEBI" id="CHEBI:456216"/>
        <dbReference type="EC" id="2.7.1.50"/>
    </reaction>
</comment>
<sequence length="286" mass="28136">MNAQPPTAQADGLQDVARALEAVRARGPLVQSITNYVSMDIAANAVLAVGASPAMVHDPSEAAEFAGIAAALSVNIGTPSPRWAEGMAMAADAAVAAGRPWVLDPVAVGATALRNELSADLLARRPSVIRANASEVLALAALAGAGARGGSGKGVDAGDAVEDAVEAARALAAQRGCVVACTGKVDVVTDGERMVRVEGGSPLLPRITAVGCSLTAVTAAFCAVEPDPLAAAVAACAVFAAAGTRAGREARGPGSMRVAFLDELSTLDAAGLADGASVHVLTGAAA</sequence>
<feature type="binding site" evidence="11">
    <location>
        <position position="55"/>
    </location>
    <ligand>
        <name>substrate</name>
    </ligand>
</feature>